<keyword evidence="4" id="KW-0804">Transcription</keyword>
<dbReference type="InterPro" id="IPR015300">
    <property type="entry name" value="DNA-bd_pseudobarrel_sf"/>
</dbReference>
<evidence type="ECO:0000256" key="5">
    <source>
        <dbReference type="ARBA" id="ARBA00023242"/>
    </source>
</evidence>
<dbReference type="SUPFAM" id="SSF101936">
    <property type="entry name" value="DNA-binding pseudobarrel domain"/>
    <property type="match status" value="2"/>
</dbReference>
<feature type="region of interest" description="Disordered" evidence="6">
    <location>
        <begin position="349"/>
        <end position="389"/>
    </location>
</feature>
<evidence type="ECO:0000313" key="8">
    <source>
        <dbReference type="EMBL" id="KAK9198179.1"/>
    </source>
</evidence>
<evidence type="ECO:0000256" key="6">
    <source>
        <dbReference type="SAM" id="MobiDB-lite"/>
    </source>
</evidence>
<organism evidence="8 9">
    <name type="scientific">Citrus x changshan-huyou</name>
    <dbReference type="NCBI Taxonomy" id="2935761"/>
    <lineage>
        <taxon>Eukaryota</taxon>
        <taxon>Viridiplantae</taxon>
        <taxon>Streptophyta</taxon>
        <taxon>Embryophyta</taxon>
        <taxon>Tracheophyta</taxon>
        <taxon>Spermatophyta</taxon>
        <taxon>Magnoliopsida</taxon>
        <taxon>eudicotyledons</taxon>
        <taxon>Gunneridae</taxon>
        <taxon>Pentapetalae</taxon>
        <taxon>rosids</taxon>
        <taxon>malvids</taxon>
        <taxon>Sapindales</taxon>
        <taxon>Rutaceae</taxon>
        <taxon>Aurantioideae</taxon>
        <taxon>Citrus</taxon>
    </lineage>
</organism>
<keyword evidence="2" id="KW-0805">Transcription regulation</keyword>
<dbReference type="PROSITE" id="PS50863">
    <property type="entry name" value="B3"/>
    <property type="match status" value="2"/>
</dbReference>
<dbReference type="Pfam" id="PF02362">
    <property type="entry name" value="B3"/>
    <property type="match status" value="2"/>
</dbReference>
<gene>
    <name evidence="8" type="ORF">WN944_013362</name>
</gene>
<evidence type="ECO:0000313" key="9">
    <source>
        <dbReference type="Proteomes" id="UP001428341"/>
    </source>
</evidence>
<dbReference type="PANTHER" id="PTHR31920">
    <property type="entry name" value="B3 DOMAIN-CONTAINING"/>
    <property type="match status" value="1"/>
</dbReference>
<keyword evidence="9" id="KW-1185">Reference proteome</keyword>
<dbReference type="GO" id="GO:0003677">
    <property type="term" value="F:DNA binding"/>
    <property type="evidence" value="ECO:0007669"/>
    <property type="project" value="UniProtKB-KW"/>
</dbReference>
<keyword evidence="3" id="KW-0238">DNA-binding</keyword>
<dbReference type="AlphaFoldDB" id="A0AAP0M4V8"/>
<dbReference type="Gene3D" id="2.40.330.10">
    <property type="entry name" value="DNA-binding pseudobarrel domain"/>
    <property type="match status" value="2"/>
</dbReference>
<protein>
    <recommendedName>
        <fullName evidence="7">TF-B3 domain-containing protein</fullName>
    </recommendedName>
</protein>
<feature type="compositionally biased region" description="Basic and acidic residues" evidence="6">
    <location>
        <begin position="175"/>
        <end position="195"/>
    </location>
</feature>
<dbReference type="CDD" id="cd10017">
    <property type="entry name" value="B3_DNA"/>
    <property type="match status" value="2"/>
</dbReference>
<evidence type="ECO:0000256" key="4">
    <source>
        <dbReference type="ARBA" id="ARBA00023163"/>
    </source>
</evidence>
<feature type="region of interest" description="Disordered" evidence="6">
    <location>
        <begin position="151"/>
        <end position="210"/>
    </location>
</feature>
<keyword evidence="5" id="KW-0539">Nucleus</keyword>
<dbReference type="Proteomes" id="UP001428341">
    <property type="component" value="Unassembled WGS sequence"/>
</dbReference>
<dbReference type="InterPro" id="IPR003340">
    <property type="entry name" value="B3_DNA-bd"/>
</dbReference>
<reference evidence="8 9" key="1">
    <citation type="submission" date="2024-05" db="EMBL/GenBank/DDBJ databases">
        <title>Haplotype-resolved chromosome-level genome assembly of Huyou (Citrus changshanensis).</title>
        <authorList>
            <person name="Miao C."/>
            <person name="Chen W."/>
            <person name="Wu Y."/>
            <person name="Wang L."/>
            <person name="Zhao S."/>
            <person name="Grierson D."/>
            <person name="Xu C."/>
            <person name="Chen K."/>
        </authorList>
    </citation>
    <scope>NUCLEOTIDE SEQUENCE [LARGE SCALE GENOMIC DNA]</scope>
    <source>
        <strain evidence="8">01-14</strain>
        <tissue evidence="8">Leaf</tissue>
    </source>
</reference>
<sequence>MGGKVEACAECTKKCLLVHRNKAKLSPVIHSFFKIMIGKDCSEILFLPPKFAEMVSAVIGKKAVIEDSSGDCWEVSVSNVDGSPAFRQGWNAFSAYHRLEIGDFLVFDYIRGSRFVVKIFDKTGCEKQKFSLTTNKRKRYRTRTNFTDREGQCYTADTGSMSKERKNARTTTNSTDRDGQCHTADKDSMSKERSRPSIFSVSDEEMNESQCELNDVEKASTSNGKISGKRPLSVSRAKFLEDPYYLIDRDLGDQQREDRCSVFDLSHFEMVGNNCGTAIRDKMKDGDDYSHHADASLISEFEDVLVNKYPVDEEIPNRVAASDASDMDIMKNNGVEKMEQIISRVELQKDGGNNSNVSSGVSQKCHGAEEESKALSKSKRKTDQATVSPMECNQSEHLKFIGTFGESSVQVTTGMQNCRFVEPQKDGRTSSSSSRGVPKKCHGGVEELKAVSKSLTEIDWAMVSPVEYNRSTQLKLVGQYGESRVQVTSGMQNCQFGKRVFLVALFPFILVDGAFAVKIFTTAVEPQKNEGNNSNSSSGVSKKCFGAEEESNALTKLLTKVHQGMVSQTGCTSLGDSNQSAQLKFVGVFGGSSVPVTHGMQKGQFEESMKCVEKEPVKVVKKETVKVVKKEPVEPEEMVQDIFGNLPQLIKVERGLRSDMMGREYGISQVVKTETLDLVPTSNIPCATPSDGQPFHELSTCLPTSSFRGRSRTQRKVVVLRDPDMRMWPVLYHERSGFKVLTSGWEAFSKANNIQPGDGCIFGVESYSESIYGVSIVRK</sequence>
<accession>A0AAP0M4V8</accession>
<dbReference type="InterPro" id="IPR050655">
    <property type="entry name" value="Plant_B3_domain"/>
</dbReference>
<dbReference type="EMBL" id="JBCGBO010000005">
    <property type="protein sequence ID" value="KAK9198179.1"/>
    <property type="molecule type" value="Genomic_DNA"/>
</dbReference>
<dbReference type="SMART" id="SM01019">
    <property type="entry name" value="B3"/>
    <property type="match status" value="2"/>
</dbReference>
<dbReference type="GO" id="GO:0005634">
    <property type="term" value="C:nucleus"/>
    <property type="evidence" value="ECO:0007669"/>
    <property type="project" value="UniProtKB-SubCell"/>
</dbReference>
<dbReference type="PANTHER" id="PTHR31920:SF145">
    <property type="entry name" value="B3 DOMAIN-CONTAINING PROTEIN REM20-LIKE ISOFORM X1"/>
    <property type="match status" value="1"/>
</dbReference>
<evidence type="ECO:0000256" key="1">
    <source>
        <dbReference type="ARBA" id="ARBA00004123"/>
    </source>
</evidence>
<name>A0AAP0M4V8_9ROSI</name>
<feature type="domain" description="TF-B3" evidence="7">
    <location>
        <begin position="30"/>
        <end position="123"/>
    </location>
</feature>
<feature type="domain" description="TF-B3" evidence="7">
    <location>
        <begin position="702"/>
        <end position="779"/>
    </location>
</feature>
<evidence type="ECO:0000256" key="2">
    <source>
        <dbReference type="ARBA" id="ARBA00023015"/>
    </source>
</evidence>
<evidence type="ECO:0000256" key="3">
    <source>
        <dbReference type="ARBA" id="ARBA00023125"/>
    </source>
</evidence>
<comment type="caution">
    <text evidence="8">The sequence shown here is derived from an EMBL/GenBank/DDBJ whole genome shotgun (WGS) entry which is preliminary data.</text>
</comment>
<feature type="compositionally biased region" description="Low complexity" evidence="6">
    <location>
        <begin position="351"/>
        <end position="362"/>
    </location>
</feature>
<evidence type="ECO:0000259" key="7">
    <source>
        <dbReference type="PROSITE" id="PS50863"/>
    </source>
</evidence>
<proteinExistence type="predicted"/>
<comment type="subcellular location">
    <subcellularLocation>
        <location evidence="1">Nucleus</location>
    </subcellularLocation>
</comment>